<feature type="region of interest" description="Disordered" evidence="1">
    <location>
        <begin position="1"/>
        <end position="23"/>
    </location>
</feature>
<reference evidence="4" key="1">
    <citation type="submission" date="2020-07" db="EMBL/GenBank/DDBJ databases">
        <authorList>
            <person name="Pettersson B.M.F."/>
            <person name="Behra P.R.K."/>
            <person name="Ramesh M."/>
            <person name="Das S."/>
            <person name="Dasgupta S."/>
            <person name="Kirsebom L.A."/>
        </authorList>
    </citation>
    <scope>NUCLEOTIDE SEQUENCE</scope>
    <source>
        <strain evidence="4">DSM 44615</strain>
    </source>
</reference>
<proteinExistence type="predicted"/>
<dbReference type="RefSeq" id="WP_264012055.1">
    <property type="nucleotide sequence ID" value="NZ_JACKSJ010000062.1"/>
</dbReference>
<dbReference type="Pfam" id="PF13188">
    <property type="entry name" value="PAS_8"/>
    <property type="match status" value="1"/>
</dbReference>
<dbReference type="SUPFAM" id="SSF55073">
    <property type="entry name" value="Nucleotide cyclase"/>
    <property type="match status" value="1"/>
</dbReference>
<dbReference type="NCBIfam" id="TIGR00254">
    <property type="entry name" value="GGDEF"/>
    <property type="match status" value="1"/>
</dbReference>
<dbReference type="Gene3D" id="3.30.450.20">
    <property type="entry name" value="PAS domain"/>
    <property type="match status" value="1"/>
</dbReference>
<dbReference type="CDD" id="cd01949">
    <property type="entry name" value="GGDEF"/>
    <property type="match status" value="1"/>
</dbReference>
<dbReference type="InterPro" id="IPR035965">
    <property type="entry name" value="PAS-like_dom_sf"/>
</dbReference>
<gene>
    <name evidence="4" type="ORF">H7I41_08020</name>
</gene>
<reference evidence="4" key="2">
    <citation type="journal article" date="2022" name="BMC Genomics">
        <title>Comparative genome analysis of mycobacteria focusing on tRNA and non-coding RNA.</title>
        <authorList>
            <person name="Behra P.R.K."/>
            <person name="Pettersson B.M.F."/>
            <person name="Ramesh M."/>
            <person name="Das S."/>
            <person name="Dasgupta S."/>
            <person name="Kirsebom L.A."/>
        </authorList>
    </citation>
    <scope>NUCLEOTIDE SEQUENCE</scope>
    <source>
        <strain evidence="4">DSM 44615</strain>
    </source>
</reference>
<dbReference type="InterPro" id="IPR000160">
    <property type="entry name" value="GGDEF_dom"/>
</dbReference>
<dbReference type="PANTHER" id="PTHR44757:SF2">
    <property type="entry name" value="BIOFILM ARCHITECTURE MAINTENANCE PROTEIN MBAA"/>
    <property type="match status" value="1"/>
</dbReference>
<dbReference type="InterPro" id="IPR043128">
    <property type="entry name" value="Rev_trsase/Diguanyl_cyclase"/>
</dbReference>
<dbReference type="PROSITE" id="PS50887">
    <property type="entry name" value="GGDEF"/>
    <property type="match status" value="1"/>
</dbReference>
<dbReference type="Pfam" id="PF00990">
    <property type="entry name" value="GGDEF"/>
    <property type="match status" value="1"/>
</dbReference>
<dbReference type="Proteomes" id="UP001140293">
    <property type="component" value="Unassembled WGS sequence"/>
</dbReference>
<dbReference type="PROSITE" id="PS50112">
    <property type="entry name" value="PAS"/>
    <property type="match status" value="1"/>
</dbReference>
<evidence type="ECO:0000259" key="3">
    <source>
        <dbReference type="PROSITE" id="PS50887"/>
    </source>
</evidence>
<dbReference type="Gene3D" id="3.30.70.270">
    <property type="match status" value="1"/>
</dbReference>
<dbReference type="NCBIfam" id="TIGR00229">
    <property type="entry name" value="sensory_box"/>
    <property type="match status" value="1"/>
</dbReference>
<evidence type="ECO:0000256" key="1">
    <source>
        <dbReference type="SAM" id="MobiDB-lite"/>
    </source>
</evidence>
<dbReference type="InterPro" id="IPR029787">
    <property type="entry name" value="Nucleotide_cyclase"/>
</dbReference>
<accession>A0A9X2YLB3</accession>
<dbReference type="EMBL" id="JACKSJ010000062">
    <property type="protein sequence ID" value="MCV7169869.1"/>
    <property type="molecule type" value="Genomic_DNA"/>
</dbReference>
<evidence type="ECO:0000313" key="4">
    <source>
        <dbReference type="EMBL" id="MCV7169869.1"/>
    </source>
</evidence>
<feature type="domain" description="PAS" evidence="2">
    <location>
        <begin position="24"/>
        <end position="68"/>
    </location>
</feature>
<dbReference type="InterPro" id="IPR052155">
    <property type="entry name" value="Biofilm_reg_signaling"/>
</dbReference>
<organism evidence="4 5">
    <name type="scientific">[Mycobacterium] manitobense</name>
    <dbReference type="NCBI Taxonomy" id="190147"/>
    <lineage>
        <taxon>Bacteria</taxon>
        <taxon>Bacillati</taxon>
        <taxon>Actinomycetota</taxon>
        <taxon>Actinomycetes</taxon>
        <taxon>Mycobacteriales</taxon>
        <taxon>Mycobacteriaceae</taxon>
        <taxon>Mycolicibacterium</taxon>
    </lineage>
</organism>
<dbReference type="SMART" id="SM00267">
    <property type="entry name" value="GGDEF"/>
    <property type="match status" value="1"/>
</dbReference>
<dbReference type="SUPFAM" id="SSF55785">
    <property type="entry name" value="PYP-like sensor domain (PAS domain)"/>
    <property type="match status" value="1"/>
</dbReference>
<dbReference type="PANTHER" id="PTHR44757">
    <property type="entry name" value="DIGUANYLATE CYCLASE DGCP"/>
    <property type="match status" value="1"/>
</dbReference>
<dbReference type="AlphaFoldDB" id="A0A9X2YLB3"/>
<sequence>MPSDVSNDGEGATGSAPPSRTTWSEDRFRNVLDLLQEGVVIMDSDGHFELTNAAARRILGADARDLVGVHHSDQGVDLPLYDGNGREMTSDQHPIHWIQRTGMTLSGEVVGVDRIDGTRIWVTGHGCLLDPDDPQHSSVLFSFTDITEHYDTRNRLRHDATHDWLTGLPNRGFVLERAEVALSARDDGRLVAALFIDLDKLKSVNDQHGHSAGDEVLRIAAQRMRSVARPQDLLARLGGDEFVALLLHPVGPGEVDEVARGLHRVLLDEITVGPLRVRIGASIGITTVAPGDARTSAELLRDADVAMYQAKAKGPGNTSHFRSAPP</sequence>
<keyword evidence="5" id="KW-1185">Reference proteome</keyword>
<name>A0A9X2YLB3_9MYCO</name>
<comment type="caution">
    <text evidence="4">The sequence shown here is derived from an EMBL/GenBank/DDBJ whole genome shotgun (WGS) entry which is preliminary data.</text>
</comment>
<evidence type="ECO:0000259" key="2">
    <source>
        <dbReference type="PROSITE" id="PS50112"/>
    </source>
</evidence>
<evidence type="ECO:0000313" key="5">
    <source>
        <dbReference type="Proteomes" id="UP001140293"/>
    </source>
</evidence>
<dbReference type="InterPro" id="IPR000014">
    <property type="entry name" value="PAS"/>
</dbReference>
<feature type="domain" description="GGDEF" evidence="3">
    <location>
        <begin position="189"/>
        <end position="323"/>
    </location>
</feature>
<protein>
    <submittedName>
        <fullName evidence="4">GGDEF domain-containing protein</fullName>
    </submittedName>
</protein>